<keyword evidence="4" id="KW-1185">Reference proteome</keyword>
<dbReference type="RefSeq" id="WP_212219553.1">
    <property type="nucleotide sequence ID" value="NZ_JAGUCO010000030.1"/>
</dbReference>
<dbReference type="EMBL" id="JAGUCO010000030">
    <property type="protein sequence ID" value="MBS2100867.1"/>
    <property type="molecule type" value="Genomic_DNA"/>
</dbReference>
<reference evidence="3 4" key="1">
    <citation type="journal article" date="2015" name="Int. J. Syst. Evol. Microbiol.">
        <title>Carboxylicivirga linearis sp. nov., isolated from a sea cucumber culture pond.</title>
        <authorList>
            <person name="Wang F.Q."/>
            <person name="Zhou Y.X."/>
            <person name="Lin X.Z."/>
            <person name="Chen G.J."/>
            <person name="Du Z.J."/>
        </authorList>
    </citation>
    <scope>NUCLEOTIDE SEQUENCE [LARGE SCALE GENOMIC DNA]</scope>
    <source>
        <strain evidence="3 4">FB218</strain>
    </source>
</reference>
<sequence length="325" mass="38076">MPDIRYSLEKYKGRSTRYHCPKCHQRTFTRYVDHQTNKYLSNYTGRCNRVEKCAYHFTPKMYFEKNGYEPDDYYTLTPKSKTIVKPPSCIDPKLMLTSLTNYHQNNFAIGLSKLFPEHMVWEVLQRYYVGTAKGNKTIFWQVNRVGQVRTGKVMQYDVHTLKRNGYINWVHHIIKQKDFNLKQVFFGAHLLINKSRPVAIAEGEKNAIFGALYYPQYNWIAVGSVEMLNLQKLNALKDYHVTLFPDKGKAFEKWSKIAESACFDVRVNTVLEYTDLNEGDDIADLVISIKKEQYNASPEALLDRFKKRNDYLNLLLEIFDLGVTI</sequence>
<dbReference type="Pfam" id="PF19898">
    <property type="entry name" value="DUF6371"/>
    <property type="match status" value="1"/>
</dbReference>
<gene>
    <name evidence="3" type="ORF">KEM10_21450</name>
</gene>
<evidence type="ECO:0008006" key="5">
    <source>
        <dbReference type="Google" id="ProtNLM"/>
    </source>
</evidence>
<accession>A0ABS5K157</accession>
<evidence type="ECO:0000259" key="1">
    <source>
        <dbReference type="Pfam" id="PF19898"/>
    </source>
</evidence>
<dbReference type="Proteomes" id="UP000708576">
    <property type="component" value="Unassembled WGS sequence"/>
</dbReference>
<organism evidence="3 4">
    <name type="scientific">Carboxylicivirga linearis</name>
    <dbReference type="NCBI Taxonomy" id="1628157"/>
    <lineage>
        <taxon>Bacteria</taxon>
        <taxon>Pseudomonadati</taxon>
        <taxon>Bacteroidota</taxon>
        <taxon>Bacteroidia</taxon>
        <taxon>Marinilabiliales</taxon>
        <taxon>Marinilabiliaceae</taxon>
        <taxon>Carboxylicivirga</taxon>
    </lineage>
</organism>
<evidence type="ECO:0000259" key="2">
    <source>
        <dbReference type="Pfam" id="PF21957"/>
    </source>
</evidence>
<dbReference type="InterPro" id="IPR045951">
    <property type="entry name" value="DUF6371"/>
</dbReference>
<dbReference type="NCBIfam" id="NF040506">
    <property type="entry name" value="PG0870_Nterm"/>
    <property type="match status" value="1"/>
</dbReference>
<dbReference type="Pfam" id="PF21957">
    <property type="entry name" value="Zn_ribbon_16"/>
    <property type="match status" value="1"/>
</dbReference>
<comment type="caution">
    <text evidence="3">The sequence shown here is derived from an EMBL/GenBank/DDBJ whole genome shotgun (WGS) entry which is preliminary data.</text>
</comment>
<dbReference type="InterPro" id="IPR047731">
    <property type="entry name" value="Zinc_ribbon_put"/>
</dbReference>
<protein>
    <recommendedName>
        <fullName evidence="5">Toprim domain-containing protein</fullName>
    </recommendedName>
</protein>
<feature type="domain" description="DUF6371" evidence="1">
    <location>
        <begin position="105"/>
        <end position="247"/>
    </location>
</feature>
<proteinExistence type="predicted"/>
<feature type="domain" description="Zinc beta-ribbon finger putative" evidence="2">
    <location>
        <begin position="5"/>
        <end position="67"/>
    </location>
</feature>
<evidence type="ECO:0000313" key="3">
    <source>
        <dbReference type="EMBL" id="MBS2100867.1"/>
    </source>
</evidence>
<name>A0ABS5K157_9BACT</name>
<evidence type="ECO:0000313" key="4">
    <source>
        <dbReference type="Proteomes" id="UP000708576"/>
    </source>
</evidence>